<feature type="domain" description="N-acetyltransferase" evidence="1">
    <location>
        <begin position="141"/>
        <end position="276"/>
    </location>
</feature>
<dbReference type="CDD" id="cd04301">
    <property type="entry name" value="NAT_SF"/>
    <property type="match status" value="1"/>
</dbReference>
<dbReference type="PROSITE" id="PS51186">
    <property type="entry name" value="GNAT"/>
    <property type="match status" value="1"/>
</dbReference>
<dbReference type="Gene3D" id="3.40.630.80">
    <property type="match status" value="1"/>
</dbReference>
<protein>
    <submittedName>
        <fullName evidence="2">GNAT family N-acetyltransferase</fullName>
        <ecNumber evidence="2">2.3.1.-</ecNumber>
    </submittedName>
</protein>
<name>A0ABV4N832_9VIBR</name>
<proteinExistence type="predicted"/>
<keyword evidence="2" id="KW-0012">Acyltransferase</keyword>
<dbReference type="InterPro" id="IPR000182">
    <property type="entry name" value="GNAT_dom"/>
</dbReference>
<comment type="caution">
    <text evidence="2">The sequence shown here is derived from an EMBL/GenBank/DDBJ whole genome shotgun (WGS) entry which is preliminary data.</text>
</comment>
<dbReference type="Pfam" id="PF18015">
    <property type="entry name" value="Acetyltransf_19"/>
    <property type="match status" value="1"/>
</dbReference>
<dbReference type="RefSeq" id="WP_372265047.1">
    <property type="nucleotide sequence ID" value="NZ_JBFRUW010000006.1"/>
</dbReference>
<dbReference type="InterPro" id="IPR016181">
    <property type="entry name" value="Acyl_CoA_acyltransferase"/>
</dbReference>
<keyword evidence="3" id="KW-1185">Reference proteome</keyword>
<accession>A0ABV4N832</accession>
<reference evidence="2 3" key="1">
    <citation type="journal article" date="2024" name="ISME J.">
        <title>Tailless and filamentous prophages are predominant in marine Vibrio.</title>
        <authorList>
            <person name="Steensen K."/>
            <person name="Seneca J."/>
            <person name="Bartlau N."/>
            <person name="Yu X.A."/>
            <person name="Hussain F.A."/>
            <person name="Polz M.F."/>
        </authorList>
    </citation>
    <scope>NUCLEOTIDE SEQUENCE [LARGE SCALE GENOMIC DNA]</scope>
    <source>
        <strain evidence="2 3">10N.222.51.A1</strain>
    </source>
</reference>
<organism evidence="2 3">
    <name type="scientific">Vibrio gallaecicus</name>
    <dbReference type="NCBI Taxonomy" id="552386"/>
    <lineage>
        <taxon>Bacteria</taxon>
        <taxon>Pseudomonadati</taxon>
        <taxon>Pseudomonadota</taxon>
        <taxon>Gammaproteobacteria</taxon>
        <taxon>Vibrionales</taxon>
        <taxon>Vibrionaceae</taxon>
        <taxon>Vibrio</taxon>
    </lineage>
</organism>
<gene>
    <name evidence="2" type="ORF">AB4566_04365</name>
</gene>
<dbReference type="InterPro" id="IPR040579">
    <property type="entry name" value="Acetyltransf_19"/>
</dbReference>
<dbReference type="EC" id="2.3.1.-" evidence="2"/>
<evidence type="ECO:0000259" key="1">
    <source>
        <dbReference type="PROSITE" id="PS51186"/>
    </source>
</evidence>
<dbReference type="EMBL" id="JBFRUW010000006">
    <property type="protein sequence ID" value="MFA0567503.1"/>
    <property type="molecule type" value="Genomic_DNA"/>
</dbReference>
<dbReference type="Proteomes" id="UP001570417">
    <property type="component" value="Unassembled WGS sequence"/>
</dbReference>
<dbReference type="GO" id="GO:0016746">
    <property type="term" value="F:acyltransferase activity"/>
    <property type="evidence" value="ECO:0007669"/>
    <property type="project" value="UniProtKB-KW"/>
</dbReference>
<dbReference type="Pfam" id="PF00583">
    <property type="entry name" value="Acetyltransf_1"/>
    <property type="match status" value="1"/>
</dbReference>
<evidence type="ECO:0000313" key="2">
    <source>
        <dbReference type="EMBL" id="MFA0567503.1"/>
    </source>
</evidence>
<dbReference type="Gene3D" id="3.40.630.30">
    <property type="match status" value="1"/>
</dbReference>
<evidence type="ECO:0000313" key="3">
    <source>
        <dbReference type="Proteomes" id="UP001570417"/>
    </source>
</evidence>
<keyword evidence="2" id="KW-0808">Transferase</keyword>
<dbReference type="SUPFAM" id="SSF55729">
    <property type="entry name" value="Acyl-CoA N-acyltransferases (Nat)"/>
    <property type="match status" value="1"/>
</dbReference>
<sequence length="276" mass="30793">MLDIKKIESISELGELKAAYFAEATAPLDGMWHFGFVPMSDHFGFYEDNLLVGYCVVNSENYLLQFYLSPIATAQASELFTLIAQGNSSEIGTLSGAFVSTAETQYMALTLDNSLSFNVNAKMYRFDQALKTQEHKTNEALPMQLAAPEQLNDYVDFAVNAIGAPKEWLSGYFANLIQRDELWGYWVEGQLIATGECRFFDDIQKEFADLGMIVAESERGKGIATGVLEHLVQHALSKQLTPICSTEMSNIGAQRAISRVGMRSQNRIIKFEFDQS</sequence>